<dbReference type="PANTHER" id="PTHR28037:SF1">
    <property type="entry name" value="ALCOHOL O-ACETYLTRANSFERASE 1-RELATED"/>
    <property type="match status" value="1"/>
</dbReference>
<dbReference type="EMBL" id="SOZI01000109">
    <property type="protein sequence ID" value="TNY19083.1"/>
    <property type="molecule type" value="Genomic_DNA"/>
</dbReference>
<evidence type="ECO:0000313" key="2">
    <source>
        <dbReference type="Proteomes" id="UP000311382"/>
    </source>
</evidence>
<dbReference type="Pfam" id="PF07247">
    <property type="entry name" value="AATase"/>
    <property type="match status" value="1"/>
</dbReference>
<dbReference type="STRING" id="5288.A0A5C5FQK3"/>
<name>A0A5C5FQK3_9BASI</name>
<reference evidence="1 2" key="1">
    <citation type="submission" date="2019-03" db="EMBL/GenBank/DDBJ databases">
        <title>Rhodosporidium diobovatum UCD-FST 08-225 genome sequencing, assembly, and annotation.</title>
        <authorList>
            <person name="Fakankun I.U."/>
            <person name="Fristensky B."/>
            <person name="Levin D.B."/>
        </authorList>
    </citation>
    <scope>NUCLEOTIDE SEQUENCE [LARGE SCALE GENOMIC DNA]</scope>
    <source>
        <strain evidence="1 2">UCD-FST 08-225</strain>
    </source>
</reference>
<dbReference type="Proteomes" id="UP000311382">
    <property type="component" value="Unassembled WGS sequence"/>
</dbReference>
<comment type="caution">
    <text evidence="1">The sequence shown here is derived from an EMBL/GenBank/DDBJ whole genome shotgun (WGS) entry which is preliminary data.</text>
</comment>
<dbReference type="SUPFAM" id="SSF52777">
    <property type="entry name" value="CoA-dependent acyltransferases"/>
    <property type="match status" value="2"/>
</dbReference>
<dbReference type="InterPro" id="IPR052058">
    <property type="entry name" value="Alcohol_O-acetyltransferase"/>
</dbReference>
<accession>A0A5C5FQK3</accession>
<evidence type="ECO:0000313" key="1">
    <source>
        <dbReference type="EMBL" id="TNY19083.1"/>
    </source>
</evidence>
<dbReference type="OrthoDB" id="2150604at2759"/>
<dbReference type="Gene3D" id="3.30.559.10">
    <property type="entry name" value="Chloramphenicol acetyltransferase-like domain"/>
    <property type="match status" value="1"/>
</dbReference>
<dbReference type="PANTHER" id="PTHR28037">
    <property type="entry name" value="ALCOHOL O-ACETYLTRANSFERASE 1-RELATED"/>
    <property type="match status" value="1"/>
</dbReference>
<sequence length="476" mass="50640">MAQERILGPYERFSLARSLVGVAPVVAFTALLPSSHPPVESAQVAQAVTELLARHPLLSCSVAGATTAQPRFRRHKVRPEDVLVESAETGRVVDEALLDALEAVKDAGVEQAPLWRVWLSGSDQQGRRRLTVAVHHVLSDGSSTRNLFAELLSLVRAPVPSSEKKTGEALSLAPTLEATVDVRPSTLSLVKVLFSEFVAPRLPSLFCPSPPTVFPNPPIVPPYLQQTALKHLALSPAAVARLKACARAHGIATLHPVLYIAALAALSNAAPPGTAIHGESPISLRDPAVGHPSIGGNYVCSLSTTHGAPDPRAPFWQSCAAYAARLADPDERAGAKGGMGMLAYVPDGPVEDEDGQQRTRFNMWMEEKLEAAEPWSASFEVSNLGVLPVTGWEGDGEEDALGEVYWAQAGMALGPALAINPVAVRNGSLAITLTYRGGSIDENTATAVWQAYERVLRRLAGEEGVAQDLTFEELAK</sequence>
<dbReference type="AlphaFoldDB" id="A0A5C5FQK3"/>
<dbReference type="InterPro" id="IPR010828">
    <property type="entry name" value="Atf2/Sli1-like"/>
</dbReference>
<dbReference type="InterPro" id="IPR023213">
    <property type="entry name" value="CAT-like_dom_sf"/>
</dbReference>
<evidence type="ECO:0008006" key="3">
    <source>
        <dbReference type="Google" id="ProtNLM"/>
    </source>
</evidence>
<gene>
    <name evidence="1" type="ORF">DMC30DRAFT_418238</name>
</gene>
<proteinExistence type="predicted"/>
<organism evidence="1 2">
    <name type="scientific">Rhodotorula diobovata</name>
    <dbReference type="NCBI Taxonomy" id="5288"/>
    <lineage>
        <taxon>Eukaryota</taxon>
        <taxon>Fungi</taxon>
        <taxon>Dikarya</taxon>
        <taxon>Basidiomycota</taxon>
        <taxon>Pucciniomycotina</taxon>
        <taxon>Microbotryomycetes</taxon>
        <taxon>Sporidiobolales</taxon>
        <taxon>Sporidiobolaceae</taxon>
        <taxon>Rhodotorula</taxon>
    </lineage>
</organism>
<keyword evidence="2" id="KW-1185">Reference proteome</keyword>
<protein>
    <recommendedName>
        <fullName evidence="3">Alcohol acetyltransferase</fullName>
    </recommendedName>
</protein>